<name>A0A673M0V2_9TELE</name>
<dbReference type="Proteomes" id="UP000472270">
    <property type="component" value="Unassembled WGS sequence"/>
</dbReference>
<keyword evidence="3" id="KW-0813">Transport</keyword>
<evidence type="ECO:0000256" key="10">
    <source>
        <dbReference type="ARBA" id="ARBA00023180"/>
    </source>
</evidence>
<keyword evidence="9" id="KW-0869">Chloride channel</keyword>
<sequence>MAAIATVPNYTPSIWVRLCHAIPRLDLTLQTRDSVFTPDSWEYQQVTLSLIPAHLSPALSFQKCIFSCCQEEYFYLDSHNILSLTTLLYSNTDY</sequence>
<evidence type="ECO:0000256" key="9">
    <source>
        <dbReference type="ARBA" id="ARBA00023173"/>
    </source>
</evidence>
<proteinExistence type="inferred from homology"/>
<evidence type="ECO:0000256" key="6">
    <source>
        <dbReference type="ARBA" id="ARBA00022989"/>
    </source>
</evidence>
<keyword evidence="6" id="KW-1133">Transmembrane helix</keyword>
<dbReference type="GO" id="GO:0034707">
    <property type="term" value="C:chloride channel complex"/>
    <property type="evidence" value="ECO:0007669"/>
    <property type="project" value="UniProtKB-KW"/>
</dbReference>
<evidence type="ECO:0000256" key="1">
    <source>
        <dbReference type="ARBA" id="ARBA00004651"/>
    </source>
</evidence>
<keyword evidence="14" id="KW-1185">Reference proteome</keyword>
<dbReference type="GO" id="GO:0005254">
    <property type="term" value="F:chloride channel activity"/>
    <property type="evidence" value="ECO:0007669"/>
    <property type="project" value="UniProtKB-KW"/>
</dbReference>
<evidence type="ECO:0000256" key="8">
    <source>
        <dbReference type="ARBA" id="ARBA00023136"/>
    </source>
</evidence>
<evidence type="ECO:0000313" key="14">
    <source>
        <dbReference type="Proteomes" id="UP000472270"/>
    </source>
</evidence>
<evidence type="ECO:0000256" key="2">
    <source>
        <dbReference type="ARBA" id="ARBA00009849"/>
    </source>
</evidence>
<keyword evidence="7" id="KW-0406">Ion transport</keyword>
<evidence type="ECO:0000256" key="11">
    <source>
        <dbReference type="ARBA" id="ARBA00023214"/>
    </source>
</evidence>
<keyword evidence="5" id="KW-0812">Transmembrane</keyword>
<keyword evidence="12" id="KW-0407">Ion channel</keyword>
<dbReference type="InterPro" id="IPR006990">
    <property type="entry name" value="Tweety"/>
</dbReference>
<organism evidence="13 14">
    <name type="scientific">Sinocyclocheilus rhinocerous</name>
    <dbReference type="NCBI Taxonomy" id="307959"/>
    <lineage>
        <taxon>Eukaryota</taxon>
        <taxon>Metazoa</taxon>
        <taxon>Chordata</taxon>
        <taxon>Craniata</taxon>
        <taxon>Vertebrata</taxon>
        <taxon>Euteleostomi</taxon>
        <taxon>Actinopterygii</taxon>
        <taxon>Neopterygii</taxon>
        <taxon>Teleostei</taxon>
        <taxon>Ostariophysi</taxon>
        <taxon>Cypriniformes</taxon>
        <taxon>Cyprinidae</taxon>
        <taxon>Cyprininae</taxon>
        <taxon>Sinocyclocheilus</taxon>
    </lineage>
</organism>
<keyword evidence="11" id="KW-0868">Chloride</keyword>
<keyword evidence="8" id="KW-0472">Membrane</keyword>
<accession>A0A673M0V2</accession>
<evidence type="ECO:0000256" key="3">
    <source>
        <dbReference type="ARBA" id="ARBA00022448"/>
    </source>
</evidence>
<dbReference type="Pfam" id="PF04906">
    <property type="entry name" value="Tweety"/>
    <property type="match status" value="1"/>
</dbReference>
<keyword evidence="4" id="KW-1003">Cell membrane</keyword>
<reference evidence="13" key="1">
    <citation type="submission" date="2025-08" db="UniProtKB">
        <authorList>
            <consortium name="Ensembl"/>
        </authorList>
    </citation>
    <scope>IDENTIFICATION</scope>
</reference>
<comment type="similarity">
    <text evidence="2">Belongs to the tweety family.</text>
</comment>
<evidence type="ECO:0000256" key="5">
    <source>
        <dbReference type="ARBA" id="ARBA00022692"/>
    </source>
</evidence>
<keyword evidence="10" id="KW-0325">Glycoprotein</keyword>
<dbReference type="GO" id="GO:0005886">
    <property type="term" value="C:plasma membrane"/>
    <property type="evidence" value="ECO:0007669"/>
    <property type="project" value="UniProtKB-SubCell"/>
</dbReference>
<evidence type="ECO:0000256" key="7">
    <source>
        <dbReference type="ARBA" id="ARBA00023065"/>
    </source>
</evidence>
<evidence type="ECO:0000256" key="12">
    <source>
        <dbReference type="ARBA" id="ARBA00023303"/>
    </source>
</evidence>
<reference evidence="13" key="2">
    <citation type="submission" date="2025-09" db="UniProtKB">
        <authorList>
            <consortium name="Ensembl"/>
        </authorList>
    </citation>
    <scope>IDENTIFICATION</scope>
</reference>
<evidence type="ECO:0000256" key="4">
    <source>
        <dbReference type="ARBA" id="ARBA00022475"/>
    </source>
</evidence>
<dbReference type="AlphaFoldDB" id="A0A673M0V2"/>
<evidence type="ECO:0000313" key="13">
    <source>
        <dbReference type="Ensembl" id="ENSSRHP00000085413.1"/>
    </source>
</evidence>
<protein>
    <submittedName>
        <fullName evidence="13">Uncharacterized protein</fullName>
    </submittedName>
</protein>
<dbReference type="Ensembl" id="ENSSRHT00000087726.1">
    <property type="protein sequence ID" value="ENSSRHP00000085413.1"/>
    <property type="gene ID" value="ENSSRHG00000042284.1"/>
</dbReference>
<comment type="subcellular location">
    <subcellularLocation>
        <location evidence="1">Cell membrane</location>
        <topology evidence="1">Multi-pass membrane protein</topology>
    </subcellularLocation>
</comment>